<evidence type="ECO:0000313" key="2">
    <source>
        <dbReference type="EMBL" id="AUO19680.1"/>
    </source>
</evidence>
<accession>A0A2K9P377</accession>
<dbReference type="AlphaFoldDB" id="A0A2K9P377"/>
<organism evidence="2 3">
    <name type="scientific">Monoglobus pectinilyticus</name>
    <dbReference type="NCBI Taxonomy" id="1981510"/>
    <lineage>
        <taxon>Bacteria</taxon>
        <taxon>Bacillati</taxon>
        <taxon>Bacillota</taxon>
        <taxon>Clostridia</taxon>
        <taxon>Monoglobales</taxon>
        <taxon>Monoglobaceae</taxon>
        <taxon>Monoglobus</taxon>
    </lineage>
</organism>
<proteinExistence type="predicted"/>
<protein>
    <submittedName>
        <fullName evidence="2">Transcriptional regulator</fullName>
    </submittedName>
</protein>
<dbReference type="OrthoDB" id="194368at2"/>
<gene>
    <name evidence="2" type="ORF">B9O19_01520</name>
</gene>
<reference evidence="2 3" key="1">
    <citation type="submission" date="2017-04" db="EMBL/GenBank/DDBJ databases">
        <title>Monoglobus pectinilyticus 14 draft genome.</title>
        <authorList>
            <person name="Kim C."/>
            <person name="Rosendale D.I."/>
            <person name="Kelly W.J."/>
            <person name="Tannock G.W."/>
            <person name="Patchett M.L."/>
            <person name="Jordens J.Z."/>
        </authorList>
    </citation>
    <scope>NUCLEOTIDE SEQUENCE [LARGE SCALE GENOMIC DNA]</scope>
    <source>
        <strain evidence="2 3">14</strain>
    </source>
</reference>
<dbReference type="SUPFAM" id="SSF47413">
    <property type="entry name" value="lambda repressor-like DNA-binding domains"/>
    <property type="match status" value="1"/>
</dbReference>
<dbReference type="InterPro" id="IPR001387">
    <property type="entry name" value="Cro/C1-type_HTH"/>
</dbReference>
<dbReference type="EMBL" id="CP020991">
    <property type="protein sequence ID" value="AUO19680.1"/>
    <property type="molecule type" value="Genomic_DNA"/>
</dbReference>
<dbReference type="InterPro" id="IPR010982">
    <property type="entry name" value="Lambda_DNA-bd_dom_sf"/>
</dbReference>
<evidence type="ECO:0000259" key="1">
    <source>
        <dbReference type="Pfam" id="PF13443"/>
    </source>
</evidence>
<dbReference type="Pfam" id="PF13443">
    <property type="entry name" value="HTH_26"/>
    <property type="match status" value="1"/>
</dbReference>
<keyword evidence="3" id="KW-1185">Reference proteome</keyword>
<dbReference type="CDD" id="cd00093">
    <property type="entry name" value="HTH_XRE"/>
    <property type="match status" value="1"/>
</dbReference>
<name>A0A2K9P377_9FIRM</name>
<dbReference type="GeneID" id="98062911"/>
<dbReference type="KEGG" id="mpec:B9O19_01520"/>
<dbReference type="Gene3D" id="1.10.260.40">
    <property type="entry name" value="lambda repressor-like DNA-binding domains"/>
    <property type="match status" value="1"/>
</dbReference>
<dbReference type="RefSeq" id="WP_102365863.1">
    <property type="nucleotide sequence ID" value="NZ_CP020991.1"/>
</dbReference>
<evidence type="ECO:0000313" key="3">
    <source>
        <dbReference type="Proteomes" id="UP000235589"/>
    </source>
</evidence>
<sequence>MDELTLLIKQEIKKQFRSVRQFAFSVGIAQTTVVSALKNGVSGTGFSTVMKICKALDIQVFDYSIPLVINDNVVTLLKKYNALDKLAEHTVQTVLNVEYERCKADAMKSSKR</sequence>
<dbReference type="GO" id="GO:0003677">
    <property type="term" value="F:DNA binding"/>
    <property type="evidence" value="ECO:0007669"/>
    <property type="project" value="InterPro"/>
</dbReference>
<dbReference type="Proteomes" id="UP000235589">
    <property type="component" value="Chromosome"/>
</dbReference>
<feature type="domain" description="HTH cro/C1-type" evidence="1">
    <location>
        <begin position="13"/>
        <end position="60"/>
    </location>
</feature>